<dbReference type="Pfam" id="PF01551">
    <property type="entry name" value="Peptidase_M23"/>
    <property type="match status" value="1"/>
</dbReference>
<dbReference type="InterPro" id="IPR011055">
    <property type="entry name" value="Dup_hybrid_motif"/>
</dbReference>
<evidence type="ECO:0000313" key="3">
    <source>
        <dbReference type="Proteomes" id="UP000230167"/>
    </source>
</evidence>
<proteinExistence type="predicted"/>
<dbReference type="InterPro" id="IPR016047">
    <property type="entry name" value="M23ase_b-sheet_dom"/>
</dbReference>
<organism evidence="2 3">
    <name type="scientific">Stenotrophomonas maltophilia</name>
    <name type="common">Pseudomonas maltophilia</name>
    <name type="synonym">Xanthomonas maltophilia</name>
    <dbReference type="NCBI Taxonomy" id="40324"/>
    <lineage>
        <taxon>Bacteria</taxon>
        <taxon>Pseudomonadati</taxon>
        <taxon>Pseudomonadota</taxon>
        <taxon>Gammaproteobacteria</taxon>
        <taxon>Lysobacterales</taxon>
        <taxon>Lysobacteraceae</taxon>
        <taxon>Stenotrophomonas</taxon>
        <taxon>Stenotrophomonas maltophilia group</taxon>
    </lineage>
</organism>
<dbReference type="AlphaFoldDB" id="A0A2J0U729"/>
<evidence type="ECO:0000259" key="1">
    <source>
        <dbReference type="Pfam" id="PF01551"/>
    </source>
</evidence>
<protein>
    <recommendedName>
        <fullName evidence="1">M23ase beta-sheet core domain-containing protein</fullName>
    </recommendedName>
</protein>
<evidence type="ECO:0000313" key="2">
    <source>
        <dbReference type="EMBL" id="PJL24764.1"/>
    </source>
</evidence>
<dbReference type="InterPro" id="IPR050570">
    <property type="entry name" value="Cell_wall_metabolism_enzyme"/>
</dbReference>
<dbReference type="PANTHER" id="PTHR21666">
    <property type="entry name" value="PEPTIDASE-RELATED"/>
    <property type="match status" value="1"/>
</dbReference>
<feature type="domain" description="M23ase beta-sheet core" evidence="1">
    <location>
        <begin position="254"/>
        <end position="351"/>
    </location>
</feature>
<dbReference type="PANTHER" id="PTHR21666:SF270">
    <property type="entry name" value="MUREIN HYDROLASE ACTIVATOR ENVC"/>
    <property type="match status" value="1"/>
</dbReference>
<dbReference type="CDD" id="cd12797">
    <property type="entry name" value="M23_peptidase"/>
    <property type="match status" value="1"/>
</dbReference>
<dbReference type="Proteomes" id="UP000230167">
    <property type="component" value="Unassembled WGS sequence"/>
</dbReference>
<dbReference type="Gene3D" id="2.70.70.10">
    <property type="entry name" value="Glucose Permease (Domain IIA)"/>
    <property type="match status" value="1"/>
</dbReference>
<comment type="caution">
    <text evidence="2">The sequence shown here is derived from an EMBL/GenBank/DDBJ whole genome shotgun (WGS) entry which is preliminary data.</text>
</comment>
<name>A0A2J0U729_STEMA</name>
<dbReference type="SUPFAM" id="SSF51261">
    <property type="entry name" value="Duplicated hybrid motif"/>
    <property type="match status" value="1"/>
</dbReference>
<accession>A0A2J0U729</accession>
<dbReference type="GO" id="GO:0004222">
    <property type="term" value="F:metalloendopeptidase activity"/>
    <property type="evidence" value="ECO:0007669"/>
    <property type="project" value="TreeGrafter"/>
</dbReference>
<reference evidence="2 3" key="1">
    <citation type="journal article" date="2017" name="Front. Microbiol.">
        <title>Double-Face Meets the Bacterial World: The Opportunistic Pathogen Stenotrophomonas maltophilia.</title>
        <authorList>
            <person name="Lira F."/>
            <person name="Berg G."/>
            <person name="Martinez J.L."/>
        </authorList>
    </citation>
    <scope>NUCLEOTIDE SEQUENCE [LARGE SCALE GENOMIC DNA]</scope>
    <source>
        <strain evidence="2 3">EA1</strain>
    </source>
</reference>
<gene>
    <name evidence="2" type="ORF">B9Y64_19625</name>
</gene>
<sequence length="407" mass="42939">MGHACISIPRSVEVPSPRNPLGIGPWLLLAALLPGALVSAATVATPPLAPVEARIPFAPAPFTGSDGARHLAYELHISNFYGDTGTLVPQRLQVLADTSDAPLLNLDGAALSAWARPAAAEGAPPSIAAGKRLVLFLWLTLPADAPIPLVLRHHIDFATEKAGITTLDGTPVNVGTQPLPVLGPPLRGGRWLAHEGPGAAQSHHWGSLVAVNGALTIPQRFALDLVGVDAQGRAVHAAPAHLQDTRHQDWVGYAAPVLAVADGVVRDVRDGEPEHRPLTPQPEPASLTSHGLFGNYVVLEISPGVFASYAHLRKGSIKVKPGQRVQRGQVLGALGQSGNSAAPHLHFQLSNGVRFEGSEGIPYVFDQFQYFGPETEAQLFGQGESWTAPPAQLRQQELPLNDVVIGF</sequence>
<dbReference type="EMBL" id="NEQV01000007">
    <property type="protein sequence ID" value="PJL24764.1"/>
    <property type="molecule type" value="Genomic_DNA"/>
</dbReference>